<sequence length="419" mass="45052">MPFAPEGESLSNDGMDRRDFLVGAGLLAVTPTAASAAQGLDWGAVRREFRLDPALTNLGLFYLASNPHEVRAAVEEFKRRLDANSHDLMPEERQAVAVALGQYVGGAPDDVAFVPNTTVGLSIVYGGLKLRAGQQVLLSDQDHAWHRQSAELAARRAGAEVRIGTLFENSAKVTEDEVATRLRNAITPQTRAVGITWVQSSTGVKMPVRSCAQVVAEANRGRTPQDRCLLVVDGVHGLAAVDDDAARLGADVFVAGTHKWLFGPRGTGMVWVNPEVSDQLAPLLPSFDNRSETALLGPGGFHAFEHHFAVQAAVRFHQRLGRGRVAGRITELATRFKDGLAETPGVVVHTPRDPAASAGLVCFDVTGLAGDEVVARLEPKRIQITTAAYRIPYARAGTSILNTPEEIDRTLAEIRALTR</sequence>
<dbReference type="SUPFAM" id="SSF53383">
    <property type="entry name" value="PLP-dependent transferases"/>
    <property type="match status" value="1"/>
</dbReference>
<evidence type="ECO:0000313" key="4">
    <source>
        <dbReference type="Proteomes" id="UP000199352"/>
    </source>
</evidence>
<dbReference type="PROSITE" id="PS51318">
    <property type="entry name" value="TAT"/>
    <property type="match status" value="1"/>
</dbReference>
<evidence type="ECO:0000313" key="3">
    <source>
        <dbReference type="EMBL" id="SEQ46631.1"/>
    </source>
</evidence>
<dbReference type="InterPro" id="IPR015421">
    <property type="entry name" value="PyrdxlP-dep_Trfase_major"/>
</dbReference>
<dbReference type="InterPro" id="IPR015422">
    <property type="entry name" value="PyrdxlP-dep_Trfase_small"/>
</dbReference>
<dbReference type="InterPro" id="IPR006311">
    <property type="entry name" value="TAT_signal"/>
</dbReference>
<reference evidence="4" key="1">
    <citation type="submission" date="2016-10" db="EMBL/GenBank/DDBJ databases">
        <authorList>
            <person name="Varghese N."/>
            <person name="Submissions S."/>
        </authorList>
    </citation>
    <scope>NUCLEOTIDE SEQUENCE [LARGE SCALE GENOMIC DNA]</scope>
    <source>
        <strain evidence="4">CGMCC 4.3525</strain>
    </source>
</reference>
<dbReference type="Gene3D" id="3.90.1150.10">
    <property type="entry name" value="Aspartate Aminotransferase, domain 1"/>
    <property type="match status" value="1"/>
</dbReference>
<dbReference type="AlphaFoldDB" id="A0A1H9G949"/>
<dbReference type="Pfam" id="PF00266">
    <property type="entry name" value="Aminotran_5"/>
    <property type="match status" value="1"/>
</dbReference>
<dbReference type="Proteomes" id="UP000199352">
    <property type="component" value="Unassembled WGS sequence"/>
</dbReference>
<protein>
    <submittedName>
        <fullName evidence="3">Selenocysteine lyase/Cysteine desulfurase</fullName>
    </submittedName>
</protein>
<dbReference type="EMBL" id="FOFR01000003">
    <property type="protein sequence ID" value="SEQ46631.1"/>
    <property type="molecule type" value="Genomic_DNA"/>
</dbReference>
<proteinExistence type="predicted"/>
<dbReference type="STRING" id="402600.SAMN05216188_103124"/>
<keyword evidence="4" id="KW-1185">Reference proteome</keyword>
<feature type="domain" description="Aminotransferase class V" evidence="2">
    <location>
        <begin position="80"/>
        <end position="386"/>
    </location>
</feature>
<gene>
    <name evidence="3" type="ORF">SAMN05216188_103124</name>
</gene>
<evidence type="ECO:0000259" key="2">
    <source>
        <dbReference type="Pfam" id="PF00266"/>
    </source>
</evidence>
<organism evidence="3 4">
    <name type="scientific">Lentzea xinjiangensis</name>
    <dbReference type="NCBI Taxonomy" id="402600"/>
    <lineage>
        <taxon>Bacteria</taxon>
        <taxon>Bacillati</taxon>
        <taxon>Actinomycetota</taxon>
        <taxon>Actinomycetes</taxon>
        <taxon>Pseudonocardiales</taxon>
        <taxon>Pseudonocardiaceae</taxon>
        <taxon>Lentzea</taxon>
    </lineage>
</organism>
<keyword evidence="3" id="KW-0456">Lyase</keyword>
<dbReference type="Gene3D" id="3.40.640.10">
    <property type="entry name" value="Type I PLP-dependent aspartate aminotransferase-like (Major domain)"/>
    <property type="match status" value="1"/>
</dbReference>
<evidence type="ECO:0000256" key="1">
    <source>
        <dbReference type="ARBA" id="ARBA00022898"/>
    </source>
</evidence>
<keyword evidence="1" id="KW-0663">Pyridoxal phosphate</keyword>
<dbReference type="PANTHER" id="PTHR43092">
    <property type="entry name" value="L-CYSTEINE DESULFHYDRASE"/>
    <property type="match status" value="1"/>
</dbReference>
<name>A0A1H9G949_9PSEU</name>
<dbReference type="InterPro" id="IPR015424">
    <property type="entry name" value="PyrdxlP-dep_Trfase"/>
</dbReference>
<dbReference type="InterPro" id="IPR000192">
    <property type="entry name" value="Aminotrans_V_dom"/>
</dbReference>
<accession>A0A1H9G949</accession>
<dbReference type="GO" id="GO:0016829">
    <property type="term" value="F:lyase activity"/>
    <property type="evidence" value="ECO:0007669"/>
    <property type="project" value="UniProtKB-KW"/>
</dbReference>
<dbReference type="PANTHER" id="PTHR43092:SF2">
    <property type="entry name" value="HERCYNYLCYSTEINE SULFOXIDE LYASE"/>
    <property type="match status" value="1"/>
</dbReference>